<dbReference type="Pfam" id="PF02481">
    <property type="entry name" value="DNA_processg_A"/>
    <property type="match status" value="1"/>
</dbReference>
<gene>
    <name evidence="3" type="ORF">HB912_03850</name>
</gene>
<proteinExistence type="inferred from homology"/>
<evidence type="ECO:0000313" key="3">
    <source>
        <dbReference type="EMBL" id="MBC1520782.1"/>
    </source>
</evidence>
<dbReference type="Proteomes" id="UP000559885">
    <property type="component" value="Unassembled WGS sequence"/>
</dbReference>
<dbReference type="InterPro" id="IPR057666">
    <property type="entry name" value="DrpA_SLOG"/>
</dbReference>
<dbReference type="AlphaFoldDB" id="A0A841ZMR7"/>
<reference evidence="3 4" key="1">
    <citation type="submission" date="2020-03" db="EMBL/GenBank/DDBJ databases">
        <title>Soil Listeria distribution.</title>
        <authorList>
            <person name="Liao J."/>
            <person name="Wiedmann M."/>
        </authorList>
    </citation>
    <scope>NUCLEOTIDE SEQUENCE [LARGE SCALE GENOMIC DNA]</scope>
    <source>
        <strain evidence="3 4">FSL L7-1507</strain>
    </source>
</reference>
<organism evidence="3 4">
    <name type="scientific">Listeria aquatica</name>
    <dbReference type="NCBI Taxonomy" id="1494960"/>
    <lineage>
        <taxon>Bacteria</taxon>
        <taxon>Bacillati</taxon>
        <taxon>Bacillota</taxon>
        <taxon>Bacilli</taxon>
        <taxon>Bacillales</taxon>
        <taxon>Listeriaceae</taxon>
        <taxon>Listeria</taxon>
    </lineage>
</organism>
<accession>A0A841ZMR7</accession>
<dbReference type="RefSeq" id="WP_185372276.1">
    <property type="nucleotide sequence ID" value="NZ_JAARRM010000001.1"/>
</dbReference>
<comment type="similarity">
    <text evidence="1">Belongs to the DprA/Smf family.</text>
</comment>
<evidence type="ECO:0000256" key="1">
    <source>
        <dbReference type="ARBA" id="ARBA00006525"/>
    </source>
</evidence>
<dbReference type="PANTHER" id="PTHR43022">
    <property type="entry name" value="PROTEIN SMF"/>
    <property type="match status" value="1"/>
</dbReference>
<dbReference type="Gene3D" id="3.40.50.450">
    <property type="match status" value="1"/>
</dbReference>
<dbReference type="GO" id="GO:0009294">
    <property type="term" value="P:DNA-mediated transformation"/>
    <property type="evidence" value="ECO:0007669"/>
    <property type="project" value="InterPro"/>
</dbReference>
<dbReference type="SUPFAM" id="SSF102405">
    <property type="entry name" value="MCP/YpsA-like"/>
    <property type="match status" value="1"/>
</dbReference>
<feature type="domain" description="Smf/DprA SLOG" evidence="2">
    <location>
        <begin position="66"/>
        <end position="273"/>
    </location>
</feature>
<evidence type="ECO:0000313" key="4">
    <source>
        <dbReference type="Proteomes" id="UP000559885"/>
    </source>
</evidence>
<protein>
    <submittedName>
        <fullName evidence="3">DNA-processing protein DprA</fullName>
    </submittedName>
</protein>
<sequence length="276" mass="31147">MNFKMNHAEWGELASLPARRRAELFARYRAHQSKKEISTLLSSEERKWIKRNSTDFQAFFEEGGRIIFYDDDDYPRLLREIAFTPPLLFGKGNFSLLEKELITVIGTHQMRPYGKAVTRFFTNGLMKSKFGVLTGTLNGTEETVLRTSARMGGEIVCVLASGHHSLFPKNNRQLLEKIEQTGVTITEYTPDTAFDSRFLEERSRLLSGISRGVLLTEEKSRGGALLTVQYAVEQNREVFVVPGNIFSDGSAGAHDLIMEGARLVANPQQVVESFLF</sequence>
<evidence type="ECO:0000259" key="2">
    <source>
        <dbReference type="Pfam" id="PF02481"/>
    </source>
</evidence>
<dbReference type="PANTHER" id="PTHR43022:SF1">
    <property type="entry name" value="PROTEIN SMF"/>
    <property type="match status" value="1"/>
</dbReference>
<comment type="caution">
    <text evidence="3">The sequence shown here is derived from an EMBL/GenBank/DDBJ whole genome shotgun (WGS) entry which is preliminary data.</text>
</comment>
<dbReference type="EMBL" id="JAARRM010000001">
    <property type="protein sequence ID" value="MBC1520782.1"/>
    <property type="molecule type" value="Genomic_DNA"/>
</dbReference>
<dbReference type="InterPro" id="IPR003488">
    <property type="entry name" value="DprA"/>
</dbReference>
<name>A0A841ZMR7_9LIST</name>